<dbReference type="Proteomes" id="UP000234331">
    <property type="component" value="Unassembled WGS sequence"/>
</dbReference>
<dbReference type="OrthoDB" id="4689187at2"/>
<feature type="transmembrane region" description="Helical" evidence="1">
    <location>
        <begin position="187"/>
        <end position="208"/>
    </location>
</feature>
<evidence type="ECO:0000313" key="3">
    <source>
        <dbReference type="Proteomes" id="UP000234331"/>
    </source>
</evidence>
<name>A0A2I2KPY5_9ACTN</name>
<organism evidence="2 3">
    <name type="scientific">Frankia canadensis</name>
    <dbReference type="NCBI Taxonomy" id="1836972"/>
    <lineage>
        <taxon>Bacteria</taxon>
        <taxon>Bacillati</taxon>
        <taxon>Actinomycetota</taxon>
        <taxon>Actinomycetes</taxon>
        <taxon>Frankiales</taxon>
        <taxon>Frankiaceae</taxon>
        <taxon>Frankia</taxon>
    </lineage>
</organism>
<reference evidence="2 3" key="1">
    <citation type="submission" date="2017-06" db="EMBL/GenBank/DDBJ databases">
        <authorList>
            <person name="Kim H.J."/>
            <person name="Triplett B.A."/>
        </authorList>
    </citation>
    <scope>NUCLEOTIDE SEQUENCE [LARGE SCALE GENOMIC DNA]</scope>
    <source>
        <strain evidence="2">FRACA_ARgP5</strain>
    </source>
</reference>
<feature type="transmembrane region" description="Helical" evidence="1">
    <location>
        <begin position="26"/>
        <end position="48"/>
    </location>
</feature>
<evidence type="ECO:0000313" key="2">
    <source>
        <dbReference type="EMBL" id="SNQ47731.1"/>
    </source>
</evidence>
<evidence type="ECO:0000256" key="1">
    <source>
        <dbReference type="SAM" id="Phobius"/>
    </source>
</evidence>
<keyword evidence="3" id="KW-1185">Reference proteome</keyword>
<protein>
    <submittedName>
        <fullName evidence="2">Uncharacterized protein</fullName>
    </submittedName>
</protein>
<proteinExistence type="predicted"/>
<keyword evidence="1" id="KW-0472">Membrane</keyword>
<sequence>MTTTERLPEVAIPPSPPGQRTVGLRVLLACLWCIPPGLVIIIAGWVMAGLMPPPPAHDTPAEIAAYYRDNTTIIRLGLLLMLIGFAVWAPLFGVITRQMLRARRSHPVLAYIQLGAGATTWIFLLLPFLMLSAAAFRPERNPEITQALHDLGWITLFMPLTPFVVQSVAIAVATLLDDPKKPLFPRWVAYVNIMEAISFLPVGLLTFFKTGPFAYHGVMVFWVPILVYFGWILVMTYVCHRSVMNDAAEADAREAAHAG</sequence>
<dbReference type="AlphaFoldDB" id="A0A2I2KPY5"/>
<accession>A0A2I2KPY5</accession>
<gene>
    <name evidence="2" type="ORF">FRACA_20127</name>
</gene>
<feature type="transmembrane region" description="Helical" evidence="1">
    <location>
        <begin position="151"/>
        <end position="175"/>
    </location>
</feature>
<keyword evidence="1" id="KW-0812">Transmembrane</keyword>
<feature type="transmembrane region" description="Helical" evidence="1">
    <location>
        <begin position="214"/>
        <end position="234"/>
    </location>
</feature>
<dbReference type="RefSeq" id="WP_101831511.1">
    <property type="nucleotide sequence ID" value="NZ_FZMO01000112.1"/>
</dbReference>
<dbReference type="EMBL" id="FZMO01000112">
    <property type="protein sequence ID" value="SNQ47731.1"/>
    <property type="molecule type" value="Genomic_DNA"/>
</dbReference>
<keyword evidence="1" id="KW-1133">Transmembrane helix</keyword>
<feature type="transmembrane region" description="Helical" evidence="1">
    <location>
        <begin position="108"/>
        <end position="131"/>
    </location>
</feature>
<feature type="transmembrane region" description="Helical" evidence="1">
    <location>
        <begin position="73"/>
        <end position="96"/>
    </location>
</feature>